<gene>
    <name evidence="1" type="ordered locus">Cyast_2206</name>
</gene>
<dbReference type="BioCyc" id="CSTA292563:G1353-2210-MONOMER"/>
<accession>K9YP13</accession>
<dbReference type="AlphaFoldDB" id="K9YP13"/>
<dbReference type="eggNOG" id="ENOG50300H4">
    <property type="taxonomic scope" value="Bacteria"/>
</dbReference>
<proteinExistence type="predicted"/>
<protein>
    <submittedName>
        <fullName evidence="1">Uncharacterized protein</fullName>
    </submittedName>
</protein>
<reference evidence="2" key="1">
    <citation type="journal article" date="2013" name="Proc. Natl. Acad. Sci. U.S.A.">
        <title>Improving the coverage of the cyanobacterial phylum using diversity-driven genome sequencing.</title>
        <authorList>
            <person name="Shih P.M."/>
            <person name="Wu D."/>
            <person name="Latifi A."/>
            <person name="Axen S.D."/>
            <person name="Fewer D.P."/>
            <person name="Talla E."/>
            <person name="Calteau A."/>
            <person name="Cai F."/>
            <person name="Tandeau de Marsac N."/>
            <person name="Rippka R."/>
            <person name="Herdman M."/>
            <person name="Sivonen K."/>
            <person name="Coursin T."/>
            <person name="Laurent T."/>
            <person name="Goodwin L."/>
            <person name="Nolan M."/>
            <person name="Davenport K.W."/>
            <person name="Han C.S."/>
            <person name="Rubin E.M."/>
            <person name="Eisen J.A."/>
            <person name="Woyke T."/>
            <person name="Gugger M."/>
            <person name="Kerfeld C.A."/>
        </authorList>
    </citation>
    <scope>NUCLEOTIDE SEQUENCE [LARGE SCALE GENOMIC DNA]</scope>
    <source>
        <strain evidence="2">ATCC 29140 / PCC 7202</strain>
    </source>
</reference>
<organism evidence="1 2">
    <name type="scientific">Cyanobacterium stanieri (strain ATCC 29140 / PCC 7202)</name>
    <dbReference type="NCBI Taxonomy" id="292563"/>
    <lineage>
        <taxon>Bacteria</taxon>
        <taxon>Bacillati</taxon>
        <taxon>Cyanobacteriota</taxon>
        <taxon>Cyanophyceae</taxon>
        <taxon>Oscillatoriophycideae</taxon>
        <taxon>Chroococcales</taxon>
        <taxon>Geminocystaceae</taxon>
        <taxon>Cyanobacterium</taxon>
    </lineage>
</organism>
<dbReference type="STRING" id="292563.Cyast_2206"/>
<evidence type="ECO:0000313" key="2">
    <source>
        <dbReference type="Proteomes" id="UP000010483"/>
    </source>
</evidence>
<dbReference type="EMBL" id="CP003940">
    <property type="protein sequence ID" value="AFZ48155.1"/>
    <property type="molecule type" value="Genomic_DNA"/>
</dbReference>
<evidence type="ECO:0000313" key="1">
    <source>
        <dbReference type="EMBL" id="AFZ48155.1"/>
    </source>
</evidence>
<sequence>MEYIYFIDKASLVIRLINFLIQAPKLRHCELTVVNQIDGWVVRLKAPYLLTQEQYGDLRAFLEEIGFHYRPQVRMNLVFCSLDMGDSPTQVMKDYQVAIVSYGVPDTTEIEAFRLQFSNGLGYCPETLA</sequence>
<keyword evidence="2" id="KW-1185">Reference proteome</keyword>
<dbReference type="HOGENOM" id="CLU_137426_0_0_3"/>
<dbReference type="Proteomes" id="UP000010483">
    <property type="component" value="Chromosome"/>
</dbReference>
<dbReference type="KEGG" id="csn:Cyast_2206"/>
<name>K9YP13_CYASC</name>